<dbReference type="PANTHER" id="PTHR33591">
    <property type="entry name" value="BETA-CAROTENE ISOMERASE D27"/>
    <property type="match status" value="1"/>
</dbReference>
<proteinExistence type="predicted"/>
<dbReference type="GO" id="GO:0016859">
    <property type="term" value="F:cis-trans isomerase activity"/>
    <property type="evidence" value="ECO:0007669"/>
    <property type="project" value="TreeGrafter"/>
</dbReference>
<dbReference type="InterPro" id="IPR025114">
    <property type="entry name" value="D27-like_C"/>
</dbReference>
<dbReference type="GO" id="GO:1901601">
    <property type="term" value="P:strigolactone biosynthetic process"/>
    <property type="evidence" value="ECO:0007669"/>
    <property type="project" value="TreeGrafter"/>
</dbReference>
<dbReference type="Proteomes" id="UP000437131">
    <property type="component" value="Unassembled WGS sequence"/>
</dbReference>
<name>A0A844GRS6_9CHRO</name>
<organism evidence="2 3">
    <name type="scientific">Cyanobacterium aponinum 0216</name>
    <dbReference type="NCBI Taxonomy" id="2676140"/>
    <lineage>
        <taxon>Bacteria</taxon>
        <taxon>Bacillati</taxon>
        <taxon>Cyanobacteriota</taxon>
        <taxon>Cyanophyceae</taxon>
        <taxon>Oscillatoriophycideae</taxon>
        <taxon>Chroococcales</taxon>
        <taxon>Geminocystaceae</taxon>
        <taxon>Cyanobacterium</taxon>
    </lineage>
</organism>
<evidence type="ECO:0000259" key="1">
    <source>
        <dbReference type="Pfam" id="PF13225"/>
    </source>
</evidence>
<protein>
    <submittedName>
        <fullName evidence="2">DUF4033 domain-containing protein</fullName>
    </submittedName>
</protein>
<gene>
    <name evidence="2" type="ORF">GGC33_09625</name>
</gene>
<dbReference type="AlphaFoldDB" id="A0A844GRS6"/>
<dbReference type="RefSeq" id="WP_099435120.1">
    <property type="nucleotide sequence ID" value="NZ_WMIA01000011.1"/>
</dbReference>
<feature type="domain" description="Beta-carotene isomerase D27-like C-terminal" evidence="1">
    <location>
        <begin position="102"/>
        <end position="188"/>
    </location>
</feature>
<dbReference type="PANTHER" id="PTHR33591:SF1">
    <property type="entry name" value="BETA-CAROTENE ISOMERASE D27, CHLOROPLASTIC"/>
    <property type="match status" value="1"/>
</dbReference>
<dbReference type="GO" id="GO:0005506">
    <property type="term" value="F:iron ion binding"/>
    <property type="evidence" value="ECO:0007669"/>
    <property type="project" value="InterPro"/>
</dbReference>
<evidence type="ECO:0000313" key="2">
    <source>
        <dbReference type="EMBL" id="MTF39187.1"/>
    </source>
</evidence>
<evidence type="ECO:0000313" key="3">
    <source>
        <dbReference type="Proteomes" id="UP000437131"/>
    </source>
</evidence>
<accession>A0A844GRS6</accession>
<dbReference type="InterPro" id="IPR038938">
    <property type="entry name" value="D27-like"/>
</dbReference>
<dbReference type="EMBL" id="WMIA01000011">
    <property type="protein sequence ID" value="MTF39187.1"/>
    <property type="molecule type" value="Genomic_DNA"/>
</dbReference>
<dbReference type="Pfam" id="PF13225">
    <property type="entry name" value="D27-like_C"/>
    <property type="match status" value="1"/>
</dbReference>
<sequence length="225" mass="25540">MNVTDKTEYKDNWFDRLFIALFSRKMAKAVGKKSQKKGYEGFVDLSMQIMEGRNSQQQQELVAIVLQSLVPSPVLFLIRNLFSPTKWVCESNAWFATVLFEWLVGESEIREAEVVTEDNQVRILKSGVYIKKCRYLEASGCVGMCVNMCKLPTQEFFTKSFGIPLTMTPNFDDFSCEMVFGQVPPAFEDEEASRQSCLKHICPTASVTSQPCHKLEVDEKVVSLG</sequence>
<comment type="caution">
    <text evidence="2">The sequence shown here is derived from an EMBL/GenBank/DDBJ whole genome shotgun (WGS) entry which is preliminary data.</text>
</comment>
<reference evidence="2 3" key="1">
    <citation type="submission" date="2019-11" db="EMBL/GenBank/DDBJ databases">
        <title>Isolation of a new High Light Tolerant Cyanobacteria.</title>
        <authorList>
            <person name="Dobson Z."/>
            <person name="Vaughn N."/>
            <person name="Vaughn M."/>
            <person name="Fromme P."/>
            <person name="Mazor Y."/>
        </authorList>
    </citation>
    <scope>NUCLEOTIDE SEQUENCE [LARGE SCALE GENOMIC DNA]</scope>
    <source>
        <strain evidence="2 3">0216</strain>
    </source>
</reference>